<dbReference type="Gene3D" id="3.40.50.1820">
    <property type="entry name" value="alpha/beta hydrolase"/>
    <property type="match status" value="1"/>
</dbReference>
<comment type="caution">
    <text evidence="5">The sequence shown here is derived from an EMBL/GenBank/DDBJ whole genome shotgun (WGS) entry which is preliminary data.</text>
</comment>
<feature type="compositionally biased region" description="Low complexity" evidence="3">
    <location>
        <begin position="263"/>
        <end position="276"/>
    </location>
</feature>
<dbReference type="Pfam" id="PF00756">
    <property type="entry name" value="Esterase"/>
    <property type="match status" value="1"/>
</dbReference>
<dbReference type="PANTHER" id="PTHR40841">
    <property type="entry name" value="SIDEROPHORE TRIACETYLFUSARININE C ESTERASE"/>
    <property type="match status" value="1"/>
</dbReference>
<reference evidence="5 6" key="1">
    <citation type="submission" date="2019-12" db="EMBL/GenBank/DDBJ databases">
        <title>Genomic-based taxomic classification of the family Erythrobacteraceae.</title>
        <authorList>
            <person name="Xu L."/>
        </authorList>
    </citation>
    <scope>NUCLEOTIDE SEQUENCE [LARGE SCALE GENOMIC DNA]</scope>
    <source>
        <strain evidence="5 6">S36</strain>
    </source>
</reference>
<evidence type="ECO:0000313" key="5">
    <source>
        <dbReference type="EMBL" id="MXP00722.1"/>
    </source>
</evidence>
<evidence type="ECO:0000256" key="4">
    <source>
        <dbReference type="SAM" id="SignalP"/>
    </source>
</evidence>
<sequence length="350" mass="37240">MPRRHLFAAGLSLSALAGIIPGAQAQTTAAEAAIPAAGTQVGNGRFERAVGPTIVNRGSELYSFSSFKIDSADGQRHYWVQIAVPKRAAPARGYPVLYMVDGNAAMGLISDPELEALYILSPPVLVAIGYDTAARVDTLARAYDYTPPVIQDGKPIAPVVRGRPGGGADIFAHFIEQQIKPRVEAMAKIDRQRQTLWGHSFGGLFTLYTLRNHPEFYQRYAAGDASLWYHDGELVSDIIATPPHALNGRVLRMMSGGGRDATRTAAPAGAGTAAPTQAPPSPATPQAPRQPDTSRGVPRLPDATERVVAAFGQAGAQIEYRQFPGLSHGEMMRASLIPALMLAARPDAGE</sequence>
<keyword evidence="2 5" id="KW-0378">Hydrolase</keyword>
<dbReference type="PANTHER" id="PTHR40841:SF2">
    <property type="entry name" value="SIDEROPHORE-DEGRADING ESTERASE (EUROFUNG)"/>
    <property type="match status" value="1"/>
</dbReference>
<dbReference type="InterPro" id="IPR029058">
    <property type="entry name" value="AB_hydrolase_fold"/>
</dbReference>
<comment type="similarity">
    <text evidence="1">Belongs to the esterase D family.</text>
</comment>
<dbReference type="RefSeq" id="WP_161392439.1">
    <property type="nucleotide sequence ID" value="NZ_JBHSCP010000003.1"/>
</dbReference>
<organism evidence="5 6">
    <name type="scientific">Croceibacterium xixiisoli</name>
    <dbReference type="NCBI Taxonomy" id="1476466"/>
    <lineage>
        <taxon>Bacteria</taxon>
        <taxon>Pseudomonadati</taxon>
        <taxon>Pseudomonadota</taxon>
        <taxon>Alphaproteobacteria</taxon>
        <taxon>Sphingomonadales</taxon>
        <taxon>Erythrobacteraceae</taxon>
        <taxon>Croceibacterium</taxon>
    </lineage>
</organism>
<feature type="region of interest" description="Disordered" evidence="3">
    <location>
        <begin position="255"/>
        <end position="299"/>
    </location>
</feature>
<dbReference type="InterPro" id="IPR000801">
    <property type="entry name" value="Esterase-like"/>
</dbReference>
<evidence type="ECO:0000256" key="3">
    <source>
        <dbReference type="SAM" id="MobiDB-lite"/>
    </source>
</evidence>
<dbReference type="AlphaFoldDB" id="A0A6I4U066"/>
<evidence type="ECO:0000313" key="6">
    <source>
        <dbReference type="Proteomes" id="UP000469430"/>
    </source>
</evidence>
<dbReference type="EMBL" id="WTYJ01000004">
    <property type="protein sequence ID" value="MXP00722.1"/>
    <property type="molecule type" value="Genomic_DNA"/>
</dbReference>
<dbReference type="InterPro" id="IPR052558">
    <property type="entry name" value="Siderophore_Hydrolase_D"/>
</dbReference>
<keyword evidence="6" id="KW-1185">Reference proteome</keyword>
<dbReference type="SUPFAM" id="SSF53474">
    <property type="entry name" value="alpha/beta-Hydrolases"/>
    <property type="match status" value="1"/>
</dbReference>
<feature type="signal peptide" evidence="4">
    <location>
        <begin position="1"/>
        <end position="25"/>
    </location>
</feature>
<proteinExistence type="inferred from homology"/>
<protein>
    <submittedName>
        <fullName evidence="5">Alpha/beta hydrolase</fullName>
    </submittedName>
</protein>
<evidence type="ECO:0000256" key="1">
    <source>
        <dbReference type="ARBA" id="ARBA00005622"/>
    </source>
</evidence>
<accession>A0A6I4U066</accession>
<dbReference type="Proteomes" id="UP000469430">
    <property type="component" value="Unassembled WGS sequence"/>
</dbReference>
<evidence type="ECO:0000256" key="2">
    <source>
        <dbReference type="ARBA" id="ARBA00022801"/>
    </source>
</evidence>
<keyword evidence="4" id="KW-0732">Signal</keyword>
<gene>
    <name evidence="5" type="ORF">GRI97_17160</name>
</gene>
<dbReference type="OrthoDB" id="5523653at2"/>
<feature type="chain" id="PRO_5026271266" evidence="4">
    <location>
        <begin position="26"/>
        <end position="350"/>
    </location>
</feature>
<name>A0A6I4U066_9SPHN</name>
<dbReference type="GO" id="GO:0016788">
    <property type="term" value="F:hydrolase activity, acting on ester bonds"/>
    <property type="evidence" value="ECO:0007669"/>
    <property type="project" value="TreeGrafter"/>
</dbReference>